<protein>
    <submittedName>
        <fullName evidence="2">Uncharacterized protein</fullName>
    </submittedName>
</protein>
<sequence length="101" mass="11800">MELPEKEYLLVKLITAPLIDSENLEKSLKTKKSAFNNKGSYRWTFPKCQHQATSYCSSRVLKEQKATKIPVPTQGTQKSQKIRLKRKRIQKCPQKEKNKSY</sequence>
<organism evidence="2 3">
    <name type="scientific">Smittium mucronatum</name>
    <dbReference type="NCBI Taxonomy" id="133383"/>
    <lineage>
        <taxon>Eukaryota</taxon>
        <taxon>Fungi</taxon>
        <taxon>Fungi incertae sedis</taxon>
        <taxon>Zoopagomycota</taxon>
        <taxon>Kickxellomycotina</taxon>
        <taxon>Harpellomycetes</taxon>
        <taxon>Harpellales</taxon>
        <taxon>Legeriomycetaceae</taxon>
        <taxon>Smittium</taxon>
    </lineage>
</organism>
<evidence type="ECO:0000313" key="3">
    <source>
        <dbReference type="Proteomes" id="UP000187455"/>
    </source>
</evidence>
<reference evidence="2 3" key="1">
    <citation type="journal article" date="2016" name="Mol. Biol. Evol.">
        <title>Genome-Wide Survey of Gut Fungi (Harpellales) Reveals the First Horizontally Transferred Ubiquitin Gene from a Mosquito Host.</title>
        <authorList>
            <person name="Wang Y."/>
            <person name="White M.M."/>
            <person name="Kvist S."/>
            <person name="Moncalvo J.M."/>
        </authorList>
    </citation>
    <scope>NUCLEOTIDE SEQUENCE [LARGE SCALE GENOMIC DNA]</scope>
    <source>
        <strain evidence="2 3">ALG-7-W6</strain>
    </source>
</reference>
<evidence type="ECO:0000313" key="2">
    <source>
        <dbReference type="EMBL" id="OLY77731.1"/>
    </source>
</evidence>
<comment type="caution">
    <text evidence="2">The sequence shown here is derived from an EMBL/GenBank/DDBJ whole genome shotgun (WGS) entry which is preliminary data.</text>
</comment>
<dbReference type="EMBL" id="LSSL01007710">
    <property type="protein sequence ID" value="OLY77731.1"/>
    <property type="molecule type" value="Genomic_DNA"/>
</dbReference>
<name>A0A1R0GLG2_9FUNG</name>
<keyword evidence="3" id="KW-1185">Reference proteome</keyword>
<gene>
    <name evidence="2" type="ORF">AYI68_g8237</name>
</gene>
<dbReference type="AlphaFoldDB" id="A0A1R0GLG2"/>
<dbReference type="Proteomes" id="UP000187455">
    <property type="component" value="Unassembled WGS sequence"/>
</dbReference>
<accession>A0A1R0GLG2</accession>
<evidence type="ECO:0000256" key="1">
    <source>
        <dbReference type="SAM" id="MobiDB-lite"/>
    </source>
</evidence>
<feature type="compositionally biased region" description="Basic residues" evidence="1">
    <location>
        <begin position="80"/>
        <end position="90"/>
    </location>
</feature>
<feature type="region of interest" description="Disordered" evidence="1">
    <location>
        <begin position="67"/>
        <end position="101"/>
    </location>
</feature>
<proteinExistence type="predicted"/>